<evidence type="ECO:0000313" key="2">
    <source>
        <dbReference type="EMBL" id="GAA0778399.1"/>
    </source>
</evidence>
<feature type="transmembrane region" description="Helical" evidence="1">
    <location>
        <begin position="42"/>
        <end position="64"/>
    </location>
</feature>
<keyword evidence="1" id="KW-1133">Transmembrane helix</keyword>
<dbReference type="Pfam" id="PF19597">
    <property type="entry name" value="TrbL_4"/>
    <property type="match status" value="1"/>
</dbReference>
<proteinExistence type="predicted"/>
<organism evidence="2 3">
    <name type="scientific">Clostridium subterminale</name>
    <dbReference type="NCBI Taxonomy" id="1550"/>
    <lineage>
        <taxon>Bacteria</taxon>
        <taxon>Bacillati</taxon>
        <taxon>Bacillota</taxon>
        <taxon>Clostridia</taxon>
        <taxon>Eubacteriales</taxon>
        <taxon>Clostridiaceae</taxon>
        <taxon>Clostridium</taxon>
    </lineage>
</organism>
<name>A0ABN1KY80_CLOSU</name>
<protein>
    <submittedName>
        <fullName evidence="2">Uncharacterized protein</fullName>
    </submittedName>
</protein>
<sequence>MEYLLVLLIAGILSGCLAYVNSLLNDLVPIVLHAERYMDTMLGTNGLTEVFNIFFGFGVSLIVLKFKRKALSNIFFGQREMLMQTLYYAYRIF</sequence>
<dbReference type="EMBL" id="BAAACI010000008">
    <property type="protein sequence ID" value="GAA0778399.1"/>
    <property type="molecule type" value="Genomic_DNA"/>
</dbReference>
<gene>
    <name evidence="2" type="ORF">GCM10008908_35290</name>
</gene>
<keyword evidence="1" id="KW-0472">Membrane</keyword>
<keyword evidence="3" id="KW-1185">Reference proteome</keyword>
<comment type="caution">
    <text evidence="2">The sequence shown here is derived from an EMBL/GenBank/DDBJ whole genome shotgun (WGS) entry which is preliminary data.</text>
</comment>
<keyword evidence="1" id="KW-0812">Transmembrane</keyword>
<dbReference type="Proteomes" id="UP001501047">
    <property type="component" value="Unassembled WGS sequence"/>
</dbReference>
<evidence type="ECO:0000313" key="3">
    <source>
        <dbReference type="Proteomes" id="UP001501047"/>
    </source>
</evidence>
<accession>A0ABN1KY80</accession>
<evidence type="ECO:0000256" key="1">
    <source>
        <dbReference type="SAM" id="Phobius"/>
    </source>
</evidence>
<reference evidence="2 3" key="1">
    <citation type="journal article" date="2019" name="Int. J. Syst. Evol. Microbiol.">
        <title>The Global Catalogue of Microorganisms (GCM) 10K type strain sequencing project: providing services to taxonomists for standard genome sequencing and annotation.</title>
        <authorList>
            <consortium name="The Broad Institute Genomics Platform"/>
            <consortium name="The Broad Institute Genome Sequencing Center for Infectious Disease"/>
            <person name="Wu L."/>
            <person name="Ma J."/>
        </authorList>
    </citation>
    <scope>NUCLEOTIDE SEQUENCE [LARGE SCALE GENOMIC DNA]</scope>
    <source>
        <strain evidence="2 3">JCM 1417</strain>
    </source>
</reference>
<dbReference type="InterPro" id="IPR046084">
    <property type="entry name" value="TrbL_4"/>
</dbReference>